<gene>
    <name evidence="1" type="ORF">GR212_21225</name>
</gene>
<comment type="caution">
    <text evidence="1">The sequence shown here is derived from an EMBL/GenBank/DDBJ whole genome shotgun (WGS) entry which is preliminary data.</text>
</comment>
<protein>
    <submittedName>
        <fullName evidence="1">Uncharacterized protein</fullName>
    </submittedName>
</protein>
<organism evidence="1 2">
    <name type="scientific">Rhizobium lusitanum</name>
    <dbReference type="NCBI Taxonomy" id="293958"/>
    <lineage>
        <taxon>Bacteria</taxon>
        <taxon>Pseudomonadati</taxon>
        <taxon>Pseudomonadota</taxon>
        <taxon>Alphaproteobacteria</taxon>
        <taxon>Hyphomicrobiales</taxon>
        <taxon>Rhizobiaceae</taxon>
        <taxon>Rhizobium/Agrobacterium group</taxon>
        <taxon>Rhizobium</taxon>
    </lineage>
</organism>
<accession>A0A6L9U9W4</accession>
<name>A0A6L9U9W4_9HYPH</name>
<dbReference type="RefSeq" id="WP_163989097.1">
    <property type="nucleotide sequence ID" value="NZ_WUEY01000010.1"/>
</dbReference>
<proteinExistence type="predicted"/>
<evidence type="ECO:0000313" key="2">
    <source>
        <dbReference type="Proteomes" id="UP000483035"/>
    </source>
</evidence>
<dbReference type="EMBL" id="WUEY01000010">
    <property type="protein sequence ID" value="NEI72111.1"/>
    <property type="molecule type" value="Genomic_DNA"/>
</dbReference>
<dbReference type="AlphaFoldDB" id="A0A6L9U9W4"/>
<sequence>MTMADALYIRSRNEDEPPAEAYRTAPLTLEIVHVRDLPDAPSPLRHRLIIIPMQSDEIMLSRKAAWLEDAWLKGTSILANDIVARPYMSFLRPFEPIPQPGLGDYSVERHSSHPAFDRLPVDRFHLLEGMAGVYGVGHNPPPPGATVVNTIGRGAYAIDWYLGNDAGGIFFCHGGPDISAFHSGPEDTPNLTHELIDWLAEARS</sequence>
<evidence type="ECO:0000313" key="1">
    <source>
        <dbReference type="EMBL" id="NEI72111.1"/>
    </source>
</evidence>
<dbReference type="Proteomes" id="UP000483035">
    <property type="component" value="Unassembled WGS sequence"/>
</dbReference>
<reference evidence="1 2" key="1">
    <citation type="submission" date="2019-12" db="EMBL/GenBank/DDBJ databases">
        <title>Rhizobium genotypes associated with high levels of biological nitrogen fixation by grain legumes in a temperate-maritime cropping system.</title>
        <authorList>
            <person name="Maluk M."/>
            <person name="Francesc Ferrando Molina F."/>
            <person name="Lopez Del Egido L."/>
            <person name="Lafos M."/>
            <person name="Langarica-Fuentes A."/>
            <person name="Gebre Yohannes G."/>
            <person name="Young M.W."/>
            <person name="Martin P."/>
            <person name="Gantlett R."/>
            <person name="Kenicer G."/>
            <person name="Hawes C."/>
            <person name="Begg G.S."/>
            <person name="Quilliam R.S."/>
            <person name="Squire G.R."/>
            <person name="Poole P.S."/>
            <person name="Young P.W."/>
            <person name="Iannetta P.M."/>
            <person name="James E.K."/>
        </authorList>
    </citation>
    <scope>NUCLEOTIDE SEQUENCE [LARGE SCALE GENOMIC DNA]</scope>
    <source>
        <strain evidence="1 2">JHI1118</strain>
    </source>
</reference>